<evidence type="ECO:0000313" key="2">
    <source>
        <dbReference type="EMBL" id="CAI3989228.1"/>
    </source>
</evidence>
<keyword evidence="4" id="KW-1185">Reference proteome</keyword>
<evidence type="ECO:0000313" key="4">
    <source>
        <dbReference type="Proteomes" id="UP001152797"/>
    </source>
</evidence>
<dbReference type="AlphaFoldDB" id="A0A9P1CEJ7"/>
<dbReference type="EMBL" id="CAMXCT030001347">
    <property type="protein sequence ID" value="CAL4776540.1"/>
    <property type="molecule type" value="Genomic_DNA"/>
</dbReference>
<accession>A0A9P1CEJ7</accession>
<dbReference type="OrthoDB" id="434712at2759"/>
<feature type="compositionally biased region" description="Basic residues" evidence="1">
    <location>
        <begin position="219"/>
        <end position="233"/>
    </location>
</feature>
<feature type="compositionally biased region" description="Basic and acidic residues" evidence="1">
    <location>
        <begin position="240"/>
        <end position="270"/>
    </location>
</feature>
<feature type="region of interest" description="Disordered" evidence="1">
    <location>
        <begin position="182"/>
        <end position="331"/>
    </location>
</feature>
<protein>
    <submittedName>
        <fullName evidence="2">Uncharacterized protein</fullName>
    </submittedName>
</protein>
<evidence type="ECO:0000313" key="3">
    <source>
        <dbReference type="EMBL" id="CAL4776540.1"/>
    </source>
</evidence>
<evidence type="ECO:0000256" key="1">
    <source>
        <dbReference type="SAM" id="MobiDB-lite"/>
    </source>
</evidence>
<organism evidence="2">
    <name type="scientific">Cladocopium goreaui</name>
    <dbReference type="NCBI Taxonomy" id="2562237"/>
    <lineage>
        <taxon>Eukaryota</taxon>
        <taxon>Sar</taxon>
        <taxon>Alveolata</taxon>
        <taxon>Dinophyceae</taxon>
        <taxon>Suessiales</taxon>
        <taxon>Symbiodiniaceae</taxon>
        <taxon>Cladocopium</taxon>
    </lineage>
</organism>
<dbReference type="EMBL" id="CAMXCT010001347">
    <property type="protein sequence ID" value="CAI3989228.1"/>
    <property type="molecule type" value="Genomic_DNA"/>
</dbReference>
<comment type="caution">
    <text evidence="2">The sequence shown here is derived from an EMBL/GenBank/DDBJ whole genome shotgun (WGS) entry which is preliminary data.</text>
</comment>
<dbReference type="Proteomes" id="UP001152797">
    <property type="component" value="Unassembled WGS sequence"/>
</dbReference>
<reference evidence="2" key="1">
    <citation type="submission" date="2022-10" db="EMBL/GenBank/DDBJ databases">
        <authorList>
            <person name="Chen Y."/>
            <person name="Dougan E. K."/>
            <person name="Chan C."/>
            <person name="Rhodes N."/>
            <person name="Thang M."/>
        </authorList>
    </citation>
    <scope>NUCLEOTIDE SEQUENCE</scope>
</reference>
<name>A0A9P1CEJ7_9DINO</name>
<dbReference type="EMBL" id="CAMXCT020001347">
    <property type="protein sequence ID" value="CAL1142603.1"/>
    <property type="molecule type" value="Genomic_DNA"/>
</dbReference>
<feature type="non-terminal residue" evidence="2">
    <location>
        <position position="426"/>
    </location>
</feature>
<proteinExistence type="predicted"/>
<feature type="compositionally biased region" description="Basic and acidic residues" evidence="1">
    <location>
        <begin position="278"/>
        <end position="289"/>
    </location>
</feature>
<feature type="compositionally biased region" description="Basic and acidic residues" evidence="1">
    <location>
        <begin position="186"/>
        <end position="201"/>
    </location>
</feature>
<gene>
    <name evidence="2" type="ORF">C1SCF055_LOCUS16319</name>
</gene>
<sequence>APHEEGIGPVQDPCSAQKALLEDVVIGWLTAHEHRIPAIRESKLDYNWRFLVEYYATFVPLGKTPHQSVFKAVFALCAQRYGFFPPGTTKKTIKAEYVLRKKSVAIIKRVISSALAEVREGDQLQLMDDDEELFPCPDQAETLPMDEVYELPMVMKEHPDDPQPGDRRQVNQAQVDAMCVDDQKDDEDHMKAQQKVRDAIRKRTRGKQPEPAAPEQKPKAKAKAKADGRKKKAPAAEAEGGGKDNEKSGEKNGDGEKVDGEKVDGEKVDGENDDGDRDGENGGGEKVDAESDGGNGDGKKGDKKGDGENVNASPNKRPTKRQRKPANTAVDWVEKEKELRAAGVPIPADYKGDKKSYTLPGDSDKGQCAVGVLWTTGSFYIYGVPGDRKLPEGLTLNGSMGCTISIKKRGGLPQAWALAKVVAKRS</sequence>
<reference evidence="3 4" key="2">
    <citation type="submission" date="2024-05" db="EMBL/GenBank/DDBJ databases">
        <authorList>
            <person name="Chen Y."/>
            <person name="Shah S."/>
            <person name="Dougan E. K."/>
            <person name="Thang M."/>
            <person name="Chan C."/>
        </authorList>
    </citation>
    <scope>NUCLEOTIDE SEQUENCE [LARGE SCALE GENOMIC DNA]</scope>
</reference>
<feature type="compositionally biased region" description="Basic and acidic residues" evidence="1">
    <location>
        <begin position="297"/>
        <end position="307"/>
    </location>
</feature>